<dbReference type="InterPro" id="IPR050553">
    <property type="entry name" value="Thioredoxin_ResA/DsbE_sf"/>
</dbReference>
<accession>A0A9X1YLH7</accession>
<proteinExistence type="predicted"/>
<evidence type="ECO:0000256" key="4">
    <source>
        <dbReference type="SAM" id="SignalP"/>
    </source>
</evidence>
<dbReference type="Pfam" id="PF08534">
    <property type="entry name" value="Redoxin"/>
    <property type="match status" value="1"/>
</dbReference>
<name>A0A9X1YLH7_9BURK</name>
<keyword evidence="7" id="KW-1185">Reference proteome</keyword>
<organism evidence="6 7">
    <name type="scientific">Scleromatobacter humisilvae</name>
    <dbReference type="NCBI Taxonomy" id="2897159"/>
    <lineage>
        <taxon>Bacteria</taxon>
        <taxon>Pseudomonadati</taxon>
        <taxon>Pseudomonadota</taxon>
        <taxon>Betaproteobacteria</taxon>
        <taxon>Burkholderiales</taxon>
        <taxon>Sphaerotilaceae</taxon>
        <taxon>Scleromatobacter</taxon>
    </lineage>
</organism>
<sequence>MIRSLLAAVLATACLAATAAAPLANAVAPDFTLRGADGRNVRLDELRGQVVLVNFWATWCGPCREEMPRLDTLYQKYHKSGFVLLGVNVDDDPHTALATAAKLGVSFPVLLDTDKKVSKLYDLNTMPSTVVIDRDGKMRFLHRGYRAGTEGDYEQQIRGLLKE</sequence>
<dbReference type="InterPro" id="IPR036249">
    <property type="entry name" value="Thioredoxin-like_sf"/>
</dbReference>
<keyword evidence="2" id="KW-0201">Cytochrome c-type biogenesis</keyword>
<dbReference type="InterPro" id="IPR013766">
    <property type="entry name" value="Thioredoxin_domain"/>
</dbReference>
<dbReference type="CDD" id="cd02966">
    <property type="entry name" value="TlpA_like_family"/>
    <property type="match status" value="1"/>
</dbReference>
<keyword evidence="4" id="KW-0732">Signal</keyword>
<keyword evidence="3" id="KW-0676">Redox-active center</keyword>
<protein>
    <submittedName>
        <fullName evidence="6">TlpA family protein disulfide reductase</fullName>
    </submittedName>
</protein>
<dbReference type="AlphaFoldDB" id="A0A9X1YLH7"/>
<evidence type="ECO:0000313" key="7">
    <source>
        <dbReference type="Proteomes" id="UP001139353"/>
    </source>
</evidence>
<evidence type="ECO:0000256" key="1">
    <source>
        <dbReference type="ARBA" id="ARBA00004196"/>
    </source>
</evidence>
<reference evidence="6" key="1">
    <citation type="submission" date="2021-11" db="EMBL/GenBank/DDBJ databases">
        <title>BS-T2-15 a new species belonging to the Comamonadaceae family isolated from the soil of a French oak forest.</title>
        <authorList>
            <person name="Mieszkin S."/>
            <person name="Alain K."/>
        </authorList>
    </citation>
    <scope>NUCLEOTIDE SEQUENCE</scope>
    <source>
        <strain evidence="6">BS-T2-15</strain>
    </source>
</reference>
<dbReference type="Gene3D" id="3.40.30.10">
    <property type="entry name" value="Glutaredoxin"/>
    <property type="match status" value="1"/>
</dbReference>
<dbReference type="GO" id="GO:0017004">
    <property type="term" value="P:cytochrome complex assembly"/>
    <property type="evidence" value="ECO:0007669"/>
    <property type="project" value="UniProtKB-KW"/>
</dbReference>
<comment type="subcellular location">
    <subcellularLocation>
        <location evidence="1">Cell envelope</location>
    </subcellularLocation>
</comment>
<dbReference type="SUPFAM" id="SSF52833">
    <property type="entry name" value="Thioredoxin-like"/>
    <property type="match status" value="1"/>
</dbReference>
<dbReference type="EMBL" id="JAJLJH010000005">
    <property type="protein sequence ID" value="MCK9687645.1"/>
    <property type="molecule type" value="Genomic_DNA"/>
</dbReference>
<evidence type="ECO:0000259" key="5">
    <source>
        <dbReference type="PROSITE" id="PS51352"/>
    </source>
</evidence>
<gene>
    <name evidence="6" type="ORF">LPC04_18225</name>
</gene>
<evidence type="ECO:0000256" key="3">
    <source>
        <dbReference type="ARBA" id="ARBA00023284"/>
    </source>
</evidence>
<dbReference type="Proteomes" id="UP001139353">
    <property type="component" value="Unassembled WGS sequence"/>
</dbReference>
<dbReference type="GO" id="GO:0030313">
    <property type="term" value="C:cell envelope"/>
    <property type="evidence" value="ECO:0007669"/>
    <property type="project" value="UniProtKB-SubCell"/>
</dbReference>
<feature type="signal peptide" evidence="4">
    <location>
        <begin position="1"/>
        <end position="19"/>
    </location>
</feature>
<evidence type="ECO:0000313" key="6">
    <source>
        <dbReference type="EMBL" id="MCK9687645.1"/>
    </source>
</evidence>
<evidence type="ECO:0000256" key="2">
    <source>
        <dbReference type="ARBA" id="ARBA00022748"/>
    </source>
</evidence>
<feature type="domain" description="Thioredoxin" evidence="5">
    <location>
        <begin position="22"/>
        <end position="162"/>
    </location>
</feature>
<dbReference type="InterPro" id="IPR013740">
    <property type="entry name" value="Redoxin"/>
</dbReference>
<dbReference type="PROSITE" id="PS51352">
    <property type="entry name" value="THIOREDOXIN_2"/>
    <property type="match status" value="1"/>
</dbReference>
<dbReference type="PANTHER" id="PTHR42852">
    <property type="entry name" value="THIOL:DISULFIDE INTERCHANGE PROTEIN DSBE"/>
    <property type="match status" value="1"/>
</dbReference>
<comment type="caution">
    <text evidence="6">The sequence shown here is derived from an EMBL/GenBank/DDBJ whole genome shotgun (WGS) entry which is preliminary data.</text>
</comment>
<dbReference type="RefSeq" id="WP_275683685.1">
    <property type="nucleotide sequence ID" value="NZ_JAJLJH010000005.1"/>
</dbReference>
<dbReference type="GO" id="GO:0015036">
    <property type="term" value="F:disulfide oxidoreductase activity"/>
    <property type="evidence" value="ECO:0007669"/>
    <property type="project" value="UniProtKB-ARBA"/>
</dbReference>
<dbReference type="PANTHER" id="PTHR42852:SF13">
    <property type="entry name" value="PROTEIN DIPZ"/>
    <property type="match status" value="1"/>
</dbReference>
<dbReference type="PROSITE" id="PS00194">
    <property type="entry name" value="THIOREDOXIN_1"/>
    <property type="match status" value="1"/>
</dbReference>
<feature type="chain" id="PRO_5040746353" evidence="4">
    <location>
        <begin position="20"/>
        <end position="163"/>
    </location>
</feature>
<dbReference type="InterPro" id="IPR017937">
    <property type="entry name" value="Thioredoxin_CS"/>
</dbReference>